<reference evidence="2 3" key="1">
    <citation type="journal article" date="2010" name="J. Bacteriol.">
        <title>Biochemical characterization of a novel indole prenyltransferase from Streptomyces sp. SN-593.</title>
        <authorList>
            <person name="Takahashi S."/>
            <person name="Takagi H."/>
            <person name="Toyoda A."/>
            <person name="Uramoto M."/>
            <person name="Nogawa T."/>
            <person name="Ueki M."/>
            <person name="Sakaki Y."/>
            <person name="Osada H."/>
        </authorList>
    </citation>
    <scope>NUCLEOTIDE SEQUENCE [LARGE SCALE GENOMIC DNA]</scope>
    <source>
        <strain evidence="2 3">SN-593</strain>
    </source>
</reference>
<dbReference type="RefSeq" id="WP_237404491.1">
    <property type="nucleotide sequence ID" value="NZ_AP018365.1"/>
</dbReference>
<accession>A0A7U3WGV6</accession>
<evidence type="ECO:0000256" key="1">
    <source>
        <dbReference type="SAM" id="MobiDB-lite"/>
    </source>
</evidence>
<evidence type="ECO:0000313" key="2">
    <source>
        <dbReference type="EMBL" id="BBA95355.1"/>
    </source>
</evidence>
<reference evidence="2 3" key="3">
    <citation type="journal article" date="2011" name="Nat. Chem. Biol.">
        <title>Reveromycin A biosynthesis uses RevG and RevJ for stereospecific spiroacetal formation.</title>
        <authorList>
            <person name="Takahashi S."/>
            <person name="Toyoda A."/>
            <person name="Sekiyama Y."/>
            <person name="Takagi H."/>
            <person name="Nogawa T."/>
            <person name="Uramoto M."/>
            <person name="Suzuki R."/>
            <person name="Koshino H."/>
            <person name="Kumano T."/>
            <person name="Panthee S."/>
            <person name="Dairi T."/>
            <person name="Ishikawa J."/>
            <person name="Ikeda H."/>
            <person name="Sakaki Y."/>
            <person name="Osada H."/>
        </authorList>
    </citation>
    <scope>NUCLEOTIDE SEQUENCE [LARGE SCALE GENOMIC DNA]</scope>
    <source>
        <strain evidence="2 3">SN-593</strain>
    </source>
</reference>
<keyword evidence="3" id="KW-1185">Reference proteome</keyword>
<protein>
    <submittedName>
        <fullName evidence="2">Uncharacterized protein</fullName>
    </submittedName>
</protein>
<reference evidence="2 3" key="2">
    <citation type="journal article" date="2011" name="J. Antibiot.">
        <title>Furaquinocins I and J: novel polyketide isoprenoid hybrid compounds from Streptomyces reveromyceticus SN-593.</title>
        <authorList>
            <person name="Panthee S."/>
            <person name="Takahashi S."/>
            <person name="Takagi H."/>
            <person name="Nogawa T."/>
            <person name="Oowada E."/>
            <person name="Uramoto M."/>
            <person name="Osada H."/>
        </authorList>
    </citation>
    <scope>NUCLEOTIDE SEQUENCE [LARGE SCALE GENOMIC DNA]</scope>
    <source>
        <strain evidence="2 3">SN-593</strain>
    </source>
</reference>
<feature type="compositionally biased region" description="Gly residues" evidence="1">
    <location>
        <begin position="108"/>
        <end position="124"/>
    </location>
</feature>
<dbReference type="Proteomes" id="UP000595703">
    <property type="component" value="Chromosome"/>
</dbReference>
<feature type="region of interest" description="Disordered" evidence="1">
    <location>
        <begin position="93"/>
        <end position="124"/>
    </location>
</feature>
<evidence type="ECO:0000313" key="3">
    <source>
        <dbReference type="Proteomes" id="UP000595703"/>
    </source>
</evidence>
<dbReference type="AlphaFoldDB" id="A0A7U3WGV6"/>
<proteinExistence type="predicted"/>
<name>A0A7U3WGV6_9ACTN</name>
<dbReference type="KEGG" id="arev:RVR_182"/>
<dbReference type="EMBL" id="AP018365">
    <property type="protein sequence ID" value="BBA95355.1"/>
    <property type="molecule type" value="Genomic_DNA"/>
</dbReference>
<organism evidence="2 3">
    <name type="scientific">Actinacidiphila reveromycinica</name>
    <dbReference type="NCBI Taxonomy" id="659352"/>
    <lineage>
        <taxon>Bacteria</taxon>
        <taxon>Bacillati</taxon>
        <taxon>Actinomycetota</taxon>
        <taxon>Actinomycetes</taxon>
        <taxon>Kitasatosporales</taxon>
        <taxon>Streptomycetaceae</taxon>
        <taxon>Actinacidiphila</taxon>
    </lineage>
</organism>
<reference evidence="2 3" key="4">
    <citation type="journal article" date="2020" name="Sci. Rep.">
        <title>beta-carboline chemical signals induce reveromycin production through a LuxR family regulator in Streptomyces sp. SN-593.</title>
        <authorList>
            <person name="Panthee S."/>
            <person name="Kito N."/>
            <person name="Hayashi T."/>
            <person name="Shimizu T."/>
            <person name="Ishikawa J."/>
            <person name="Hamamoto H."/>
            <person name="Osada H."/>
            <person name="Takahashi S."/>
        </authorList>
    </citation>
    <scope>NUCLEOTIDE SEQUENCE [LARGE SCALE GENOMIC DNA]</scope>
    <source>
        <strain evidence="2 3">SN-593</strain>
    </source>
</reference>
<gene>
    <name evidence="2" type="ORF">RVR_182</name>
</gene>
<sequence length="124" mass="12817">MAAELPPLPALTRSEGELVDCYLELVDLMGRINPSRTTDTYTALRAAQALVGRAVALRDALTVMHLRGETDLHHTTLGRALRVLDGERRAARVTVAPAPTEGAEGRDGPGGSGGSGGSGGPAHP</sequence>